<sequence length="149" mass="16432">MPMTARRVPQWFHFGPWVFSIDAAEALIAAAPHEQLDLDVTAWATAYGITRLDDPHPAAVTLIGPTRDAVDRDYAMTTDLTRPVILGQLSINGIPPAALLIDGVHRLYRAWREAVPQLPAYLLTAEETLQIRHDKLLGPGRTTIVPPVI</sequence>
<dbReference type="Proteomes" id="UP001523216">
    <property type="component" value="Unassembled WGS sequence"/>
</dbReference>
<dbReference type="EMBL" id="JAMQOL010000015">
    <property type="protein sequence ID" value="MCM4078258.1"/>
    <property type="molecule type" value="Genomic_DNA"/>
</dbReference>
<gene>
    <name evidence="1" type="ORF">LXN57_11850</name>
</gene>
<protein>
    <submittedName>
        <fullName evidence="1">Uncharacterized protein</fullName>
    </submittedName>
</protein>
<name>A0ABT0XYC7_9ACTN</name>
<reference evidence="1 2" key="1">
    <citation type="submission" date="2022-06" db="EMBL/GenBank/DDBJ databases">
        <title>Actinoplanes abujensis sp. nov., isolated from Nigerian arid soil.</title>
        <authorList>
            <person name="Ding P."/>
        </authorList>
    </citation>
    <scope>NUCLEOTIDE SEQUENCE [LARGE SCALE GENOMIC DNA]</scope>
    <source>
        <strain evidence="2">TRM88002</strain>
    </source>
</reference>
<organism evidence="1 2">
    <name type="scientific">Paractinoplanes hotanensis</name>
    <dbReference type="NCBI Taxonomy" id="2906497"/>
    <lineage>
        <taxon>Bacteria</taxon>
        <taxon>Bacillati</taxon>
        <taxon>Actinomycetota</taxon>
        <taxon>Actinomycetes</taxon>
        <taxon>Micromonosporales</taxon>
        <taxon>Micromonosporaceae</taxon>
        <taxon>Paractinoplanes</taxon>
    </lineage>
</organism>
<comment type="caution">
    <text evidence="1">The sequence shown here is derived from an EMBL/GenBank/DDBJ whole genome shotgun (WGS) entry which is preliminary data.</text>
</comment>
<dbReference type="RefSeq" id="WP_251798100.1">
    <property type="nucleotide sequence ID" value="NZ_JAMQOL010000015.1"/>
</dbReference>
<proteinExistence type="predicted"/>
<accession>A0ABT0XYC7</accession>
<evidence type="ECO:0000313" key="2">
    <source>
        <dbReference type="Proteomes" id="UP001523216"/>
    </source>
</evidence>
<keyword evidence="2" id="KW-1185">Reference proteome</keyword>
<evidence type="ECO:0000313" key="1">
    <source>
        <dbReference type="EMBL" id="MCM4078258.1"/>
    </source>
</evidence>